<reference evidence="8" key="1">
    <citation type="submission" date="2017-02" db="UniProtKB">
        <authorList>
            <consortium name="WormBaseParasite"/>
        </authorList>
    </citation>
    <scope>IDENTIFICATION</scope>
</reference>
<organism evidence="8">
    <name type="scientific">Haemonchus placei</name>
    <name type="common">Barber's pole worm</name>
    <dbReference type="NCBI Taxonomy" id="6290"/>
    <lineage>
        <taxon>Eukaryota</taxon>
        <taxon>Metazoa</taxon>
        <taxon>Ecdysozoa</taxon>
        <taxon>Nematoda</taxon>
        <taxon>Chromadorea</taxon>
        <taxon>Rhabditida</taxon>
        <taxon>Rhabditina</taxon>
        <taxon>Rhabditomorpha</taxon>
        <taxon>Strongyloidea</taxon>
        <taxon>Trichostrongylidae</taxon>
        <taxon>Haemonchus</taxon>
    </lineage>
</organism>
<evidence type="ECO:0000313" key="7">
    <source>
        <dbReference type="Proteomes" id="UP000268014"/>
    </source>
</evidence>
<reference evidence="6 7" key="2">
    <citation type="submission" date="2018-11" db="EMBL/GenBank/DDBJ databases">
        <authorList>
            <consortium name="Pathogen Informatics"/>
        </authorList>
    </citation>
    <scope>NUCLEOTIDE SEQUENCE [LARGE SCALE GENOMIC DNA]</scope>
    <source>
        <strain evidence="6 7">MHpl1</strain>
    </source>
</reference>
<accession>A0A0N4W0V0</accession>
<sequence>MAEEASKEWKEIVDRVICAWSGYQLGIDFSSGGPDTLAKDEWFKEVVAEYILTTRGLKADDLEEWLNNVLYTEFNLILEDESVYPTSAFLLEALGYFKHNDRVRLDQMLNSLPSSETVREVNRKSRPECSDEEEDMEMDDISENSENEPADVSELPCHDS</sequence>
<evidence type="ECO:0000256" key="4">
    <source>
        <dbReference type="ARBA" id="ARBA00022552"/>
    </source>
</evidence>
<evidence type="ECO:0000256" key="3">
    <source>
        <dbReference type="ARBA" id="ARBA00017551"/>
    </source>
</evidence>
<evidence type="ECO:0000256" key="1">
    <source>
        <dbReference type="ARBA" id="ARBA00002210"/>
    </source>
</evidence>
<feature type="compositionally biased region" description="Acidic residues" evidence="5">
    <location>
        <begin position="130"/>
        <end position="151"/>
    </location>
</feature>
<feature type="region of interest" description="Disordered" evidence="5">
    <location>
        <begin position="116"/>
        <end position="160"/>
    </location>
</feature>
<dbReference type="EMBL" id="UZAF01016104">
    <property type="protein sequence ID" value="VDO20382.1"/>
    <property type="molecule type" value="Genomic_DNA"/>
</dbReference>
<dbReference type="AlphaFoldDB" id="A0A0N4W0V0"/>
<dbReference type="PANTHER" id="PTHR21250">
    <property type="entry name" value="PRE-RRNA-PROCESSING PROTEIN TSR2 HOMOLOG"/>
    <property type="match status" value="1"/>
</dbReference>
<comment type="similarity">
    <text evidence="2">Belongs to the TSR2 family.</text>
</comment>
<dbReference type="Pfam" id="PF10273">
    <property type="entry name" value="WGG"/>
    <property type="match status" value="1"/>
</dbReference>
<evidence type="ECO:0000256" key="5">
    <source>
        <dbReference type="SAM" id="MobiDB-lite"/>
    </source>
</evidence>
<keyword evidence="4" id="KW-0698">rRNA processing</keyword>
<dbReference type="STRING" id="6290.A0A0N4W0V0"/>
<protein>
    <recommendedName>
        <fullName evidence="3">Pre-rRNA-processing protein TSR2 homolog</fullName>
    </recommendedName>
</protein>
<gene>
    <name evidence="6" type="ORF">HPLM_LOCUS3206</name>
</gene>
<evidence type="ECO:0000313" key="8">
    <source>
        <dbReference type="WBParaSite" id="HPLM_0000321401-mRNA-1"/>
    </source>
</evidence>
<keyword evidence="7" id="KW-1185">Reference proteome</keyword>
<dbReference type="Proteomes" id="UP000268014">
    <property type="component" value="Unassembled WGS sequence"/>
</dbReference>
<dbReference type="GO" id="GO:0006364">
    <property type="term" value="P:rRNA processing"/>
    <property type="evidence" value="ECO:0007669"/>
    <property type="project" value="UniProtKB-KW"/>
</dbReference>
<dbReference type="OrthoDB" id="263560at2759"/>
<evidence type="ECO:0000256" key="2">
    <source>
        <dbReference type="ARBA" id="ARBA00006524"/>
    </source>
</evidence>
<dbReference type="WBParaSite" id="HPLM_0000321401-mRNA-1">
    <property type="protein sequence ID" value="HPLM_0000321401-mRNA-1"/>
    <property type="gene ID" value="HPLM_0000321401"/>
</dbReference>
<feature type="compositionally biased region" description="Basic and acidic residues" evidence="5">
    <location>
        <begin position="117"/>
        <end position="129"/>
    </location>
</feature>
<proteinExistence type="inferred from homology"/>
<evidence type="ECO:0000313" key="6">
    <source>
        <dbReference type="EMBL" id="VDO20382.1"/>
    </source>
</evidence>
<comment type="function">
    <text evidence="1">May be involved in 20S pre-rRNA processing.</text>
</comment>
<dbReference type="InterPro" id="IPR019398">
    <property type="entry name" value="Pre-rRNA_process_TSR2"/>
</dbReference>
<name>A0A0N4W0V0_HAEPC</name>
<dbReference type="OMA" id="LAKDEWF"/>